<accession>A0A6H5ID47</accession>
<feature type="transmembrane region" description="Helical" evidence="2">
    <location>
        <begin position="174"/>
        <end position="197"/>
    </location>
</feature>
<dbReference type="Proteomes" id="UP000479190">
    <property type="component" value="Unassembled WGS sequence"/>
</dbReference>
<protein>
    <submittedName>
        <fullName evidence="3">Uncharacterized protein</fullName>
    </submittedName>
</protein>
<keyword evidence="2" id="KW-0472">Membrane</keyword>
<sequence length="206" mass="22372">MRKFISTPYVYTACSVYRCVCTFRRQRKSQKCGVSVLRASEKTESKHIFPTAAAAAAAAAVITGYLRASSSSRAAPRAKRRAAAPRLGEQCDGPSRPQRPVAKISSSSSSEYRRLLAAQAKSTNSRTACSHCAAAARYAPMARESGKASEPTTTTTTTTAAPRHKIPAIFTMYIALYTLNILTFCHVIQIFTCLVCVPRARLKTLN</sequence>
<name>A0A6H5ID47_9HYME</name>
<evidence type="ECO:0000313" key="3">
    <source>
        <dbReference type="EMBL" id="CAB0035968.1"/>
    </source>
</evidence>
<dbReference type="EMBL" id="CADCXV010000806">
    <property type="protein sequence ID" value="CAB0035968.1"/>
    <property type="molecule type" value="Genomic_DNA"/>
</dbReference>
<reference evidence="3 4" key="1">
    <citation type="submission" date="2020-02" db="EMBL/GenBank/DDBJ databases">
        <authorList>
            <person name="Ferguson B K."/>
        </authorList>
    </citation>
    <scope>NUCLEOTIDE SEQUENCE [LARGE SCALE GENOMIC DNA]</scope>
</reference>
<evidence type="ECO:0000256" key="1">
    <source>
        <dbReference type="SAM" id="MobiDB-lite"/>
    </source>
</evidence>
<organism evidence="3 4">
    <name type="scientific">Trichogramma brassicae</name>
    <dbReference type="NCBI Taxonomy" id="86971"/>
    <lineage>
        <taxon>Eukaryota</taxon>
        <taxon>Metazoa</taxon>
        <taxon>Ecdysozoa</taxon>
        <taxon>Arthropoda</taxon>
        <taxon>Hexapoda</taxon>
        <taxon>Insecta</taxon>
        <taxon>Pterygota</taxon>
        <taxon>Neoptera</taxon>
        <taxon>Endopterygota</taxon>
        <taxon>Hymenoptera</taxon>
        <taxon>Apocrita</taxon>
        <taxon>Proctotrupomorpha</taxon>
        <taxon>Chalcidoidea</taxon>
        <taxon>Trichogrammatidae</taxon>
        <taxon>Trichogramma</taxon>
    </lineage>
</organism>
<keyword evidence="4" id="KW-1185">Reference proteome</keyword>
<keyword evidence="2" id="KW-1133">Transmembrane helix</keyword>
<keyword evidence="2" id="KW-0812">Transmembrane</keyword>
<evidence type="ECO:0000256" key="2">
    <source>
        <dbReference type="SAM" id="Phobius"/>
    </source>
</evidence>
<evidence type="ECO:0000313" key="4">
    <source>
        <dbReference type="Proteomes" id="UP000479190"/>
    </source>
</evidence>
<dbReference type="AlphaFoldDB" id="A0A6H5ID47"/>
<gene>
    <name evidence="3" type="ORF">TBRA_LOCUS7851</name>
</gene>
<proteinExistence type="predicted"/>
<feature type="region of interest" description="Disordered" evidence="1">
    <location>
        <begin position="73"/>
        <end position="108"/>
    </location>
</feature>